<reference evidence="1" key="1">
    <citation type="submission" date="2020-02" db="EMBL/GenBank/DDBJ databases">
        <authorList>
            <person name="Meier V. D."/>
        </authorList>
    </citation>
    <scope>NUCLEOTIDE SEQUENCE</scope>
    <source>
        <strain evidence="1">AVDCRST_MAG65</strain>
    </source>
</reference>
<evidence type="ECO:0008006" key="2">
    <source>
        <dbReference type="Google" id="ProtNLM"/>
    </source>
</evidence>
<sequence length="323" mass="35198">MSPLFIPVSVCRQVVDVGGVLARVEESFRWEAAGRVVYADPGTLRMASDDPPAKFHSKAVVLPELGIAGFRVVGYRLHEDGSGPSSPESTRLIVLTDLATGSPVAIVDEHYNYTLRTAASVGVAMRHLCPEHPVLGLIGAGGVAHDVARIFLECLPLEAVLVTSRRPQSRERLVDEIREWSEVPATATADIDAVIARANVLVTATTVKQPLVPAGRIRPGMTLCALGSFEFEPETYRRVDKLVVDDWRQTSAAHDIRPLLEAGALSRDDLHAEVAEILVGRRPGRERPEETILVRTEGMASQDVALAHWVYEEARRQGLGTEL</sequence>
<dbReference type="SUPFAM" id="SSF51735">
    <property type="entry name" value="NAD(P)-binding Rossmann-fold domains"/>
    <property type="match status" value="1"/>
</dbReference>
<dbReference type="EMBL" id="CADCVL010000379">
    <property type="protein sequence ID" value="CAA9494675.1"/>
    <property type="molecule type" value="Genomic_DNA"/>
</dbReference>
<name>A0A6J4SIV8_9ACTN</name>
<dbReference type="PANTHER" id="PTHR13812">
    <property type="entry name" value="KETIMINE REDUCTASE MU-CRYSTALLIN"/>
    <property type="match status" value="1"/>
</dbReference>
<accession>A0A6J4SIV8</accession>
<dbReference type="GO" id="GO:0005737">
    <property type="term" value="C:cytoplasm"/>
    <property type="evidence" value="ECO:0007669"/>
    <property type="project" value="TreeGrafter"/>
</dbReference>
<gene>
    <name evidence="1" type="ORF">AVDCRST_MAG65-2234</name>
</gene>
<proteinExistence type="predicted"/>
<dbReference type="InterPro" id="IPR036291">
    <property type="entry name" value="NAD(P)-bd_dom_sf"/>
</dbReference>
<dbReference type="PIRSF" id="PIRSF001439">
    <property type="entry name" value="CryM"/>
    <property type="match status" value="1"/>
</dbReference>
<dbReference type="PANTHER" id="PTHR13812:SF19">
    <property type="entry name" value="KETIMINE REDUCTASE MU-CRYSTALLIN"/>
    <property type="match status" value="1"/>
</dbReference>
<dbReference type="Gene3D" id="3.40.50.720">
    <property type="entry name" value="NAD(P)-binding Rossmann-like Domain"/>
    <property type="match status" value="1"/>
</dbReference>
<dbReference type="InterPro" id="IPR003462">
    <property type="entry name" value="ODC_Mu_crystall"/>
</dbReference>
<dbReference type="AlphaFoldDB" id="A0A6J4SIV8"/>
<dbReference type="Gene3D" id="3.30.1780.10">
    <property type="entry name" value="ornithine cyclodeaminase, domain 1"/>
    <property type="match status" value="1"/>
</dbReference>
<dbReference type="InterPro" id="IPR023401">
    <property type="entry name" value="ODC_N"/>
</dbReference>
<dbReference type="Pfam" id="PF02423">
    <property type="entry name" value="OCD_Mu_crystall"/>
    <property type="match status" value="1"/>
</dbReference>
<evidence type="ECO:0000313" key="1">
    <source>
        <dbReference type="EMBL" id="CAA9494675.1"/>
    </source>
</evidence>
<organism evidence="1">
    <name type="scientific">uncultured Solirubrobacteraceae bacterium</name>
    <dbReference type="NCBI Taxonomy" id="1162706"/>
    <lineage>
        <taxon>Bacteria</taxon>
        <taxon>Bacillati</taxon>
        <taxon>Actinomycetota</taxon>
        <taxon>Thermoleophilia</taxon>
        <taxon>Solirubrobacterales</taxon>
        <taxon>Solirubrobacteraceae</taxon>
        <taxon>environmental samples</taxon>
    </lineage>
</organism>
<protein>
    <recommendedName>
        <fullName evidence="2">Ornithine cyclodeaminase</fullName>
    </recommendedName>
</protein>